<proteinExistence type="predicted"/>
<feature type="compositionally biased region" description="Basic and acidic residues" evidence="1">
    <location>
        <begin position="34"/>
        <end position="44"/>
    </location>
</feature>
<feature type="compositionally biased region" description="Gly residues" evidence="1">
    <location>
        <begin position="45"/>
        <end position="54"/>
    </location>
</feature>
<feature type="signal peptide" evidence="2">
    <location>
        <begin position="1"/>
        <end position="18"/>
    </location>
</feature>
<accession>A0A834GXL7</accession>
<comment type="caution">
    <text evidence="3">The sequence shown here is derived from an EMBL/GenBank/DDBJ whole genome shotgun (WGS) entry which is preliminary data.</text>
</comment>
<keyword evidence="4" id="KW-1185">Reference proteome</keyword>
<name>A0A834GXL7_RHOSS</name>
<reference evidence="3" key="1">
    <citation type="submission" date="2019-11" db="EMBL/GenBank/DDBJ databases">
        <authorList>
            <person name="Liu Y."/>
            <person name="Hou J."/>
            <person name="Li T.-Q."/>
            <person name="Guan C.-H."/>
            <person name="Wu X."/>
            <person name="Wu H.-Z."/>
            <person name="Ling F."/>
            <person name="Zhang R."/>
            <person name="Shi X.-G."/>
            <person name="Ren J.-P."/>
            <person name="Chen E.-F."/>
            <person name="Sun J.-M."/>
        </authorList>
    </citation>
    <scope>NUCLEOTIDE SEQUENCE</scope>
    <source>
        <strain evidence="3">Adult_tree_wgs_1</strain>
        <tissue evidence="3">Leaves</tissue>
    </source>
</reference>
<protein>
    <submittedName>
        <fullName evidence="3">Uncharacterized protein</fullName>
    </submittedName>
</protein>
<evidence type="ECO:0000256" key="1">
    <source>
        <dbReference type="SAM" id="MobiDB-lite"/>
    </source>
</evidence>
<feature type="chain" id="PRO_5032841758" evidence="2">
    <location>
        <begin position="19"/>
        <end position="90"/>
    </location>
</feature>
<feature type="region of interest" description="Disordered" evidence="1">
    <location>
        <begin position="34"/>
        <end position="54"/>
    </location>
</feature>
<evidence type="ECO:0000313" key="3">
    <source>
        <dbReference type="EMBL" id="KAF7142410.1"/>
    </source>
</evidence>
<sequence length="90" mass="9831">MCCWWWLWPTNMVEEASAVAGVGCVGWCGGSERTEKREMGREGEGQNGGGSGVGDVDGLLLGDRFRGIVYMRESPVEFFVENKNIVGLIT</sequence>
<gene>
    <name evidence="3" type="ORF">RHSIM_Rhsim05G0130900</name>
</gene>
<dbReference type="EMBL" id="WJXA01000005">
    <property type="protein sequence ID" value="KAF7142410.1"/>
    <property type="molecule type" value="Genomic_DNA"/>
</dbReference>
<organism evidence="3 4">
    <name type="scientific">Rhododendron simsii</name>
    <name type="common">Sims's rhododendron</name>
    <dbReference type="NCBI Taxonomy" id="118357"/>
    <lineage>
        <taxon>Eukaryota</taxon>
        <taxon>Viridiplantae</taxon>
        <taxon>Streptophyta</taxon>
        <taxon>Embryophyta</taxon>
        <taxon>Tracheophyta</taxon>
        <taxon>Spermatophyta</taxon>
        <taxon>Magnoliopsida</taxon>
        <taxon>eudicotyledons</taxon>
        <taxon>Gunneridae</taxon>
        <taxon>Pentapetalae</taxon>
        <taxon>asterids</taxon>
        <taxon>Ericales</taxon>
        <taxon>Ericaceae</taxon>
        <taxon>Ericoideae</taxon>
        <taxon>Rhodoreae</taxon>
        <taxon>Rhododendron</taxon>
    </lineage>
</organism>
<keyword evidence="2" id="KW-0732">Signal</keyword>
<dbReference type="AlphaFoldDB" id="A0A834GXL7"/>
<evidence type="ECO:0000256" key="2">
    <source>
        <dbReference type="SAM" id="SignalP"/>
    </source>
</evidence>
<dbReference type="Proteomes" id="UP000626092">
    <property type="component" value="Unassembled WGS sequence"/>
</dbReference>
<evidence type="ECO:0000313" key="4">
    <source>
        <dbReference type="Proteomes" id="UP000626092"/>
    </source>
</evidence>